<evidence type="ECO:0000256" key="5">
    <source>
        <dbReference type="ARBA" id="ARBA00023002"/>
    </source>
</evidence>
<dbReference type="RefSeq" id="WP_197735859.1">
    <property type="nucleotide sequence ID" value="NZ_AP019700.1"/>
</dbReference>
<feature type="binding site" description="in other chain" evidence="8">
    <location>
        <begin position="10"/>
        <end position="12"/>
    </location>
    <ligand>
        <name>FMN</name>
        <dbReference type="ChEBI" id="CHEBI:58210"/>
        <note>ligand shared between dimeric partners</note>
    </ligand>
</feature>
<dbReference type="PANTHER" id="PTHR43821:SF1">
    <property type="entry name" value="NAD(P)H NITROREDUCTASE YDJA-RELATED"/>
    <property type="match status" value="1"/>
</dbReference>
<dbReference type="InterPro" id="IPR000415">
    <property type="entry name" value="Nitroreductase-like"/>
</dbReference>
<dbReference type="InterPro" id="IPR029479">
    <property type="entry name" value="Nitroreductase"/>
</dbReference>
<dbReference type="EC" id="1.-.-.-" evidence="7"/>
<dbReference type="InterPro" id="IPR026021">
    <property type="entry name" value="YdjA-like"/>
</dbReference>
<dbReference type="InterPro" id="IPR052530">
    <property type="entry name" value="NAD(P)H_nitroreductase"/>
</dbReference>
<dbReference type="PANTHER" id="PTHR43821">
    <property type="entry name" value="NAD(P)H NITROREDUCTASE YDJA-RELATED"/>
    <property type="match status" value="1"/>
</dbReference>
<comment type="caution">
    <text evidence="11">The sequence shown here is derived from an EMBL/GenBank/DDBJ whole genome shotgun (WGS) entry which is preliminary data.</text>
</comment>
<evidence type="ECO:0000256" key="7">
    <source>
        <dbReference type="PIRNR" id="PIRNR000232"/>
    </source>
</evidence>
<gene>
    <name evidence="11" type="ORF">EDC65_0657</name>
</gene>
<feature type="binding site" evidence="8">
    <location>
        <position position="37"/>
    </location>
    <ligand>
        <name>FMN</name>
        <dbReference type="ChEBI" id="CHEBI:58210"/>
        <note>ligand shared between dimeric partners</note>
    </ligand>
</feature>
<comment type="similarity">
    <text evidence="1 7">Belongs to the nitroreductase family.</text>
</comment>
<name>A0A3N1MD06_9PROT</name>
<dbReference type="CDD" id="cd02135">
    <property type="entry name" value="YdjA-like"/>
    <property type="match status" value="1"/>
</dbReference>
<feature type="binding site" description="in other chain" evidence="8">
    <location>
        <begin position="135"/>
        <end position="137"/>
    </location>
    <ligand>
        <name>FMN</name>
        <dbReference type="ChEBI" id="CHEBI:58210"/>
        <note>ligand shared between dimeric partners</note>
    </ligand>
</feature>
<comment type="cofactor">
    <cofactor evidence="8">
        <name>FMN</name>
        <dbReference type="ChEBI" id="CHEBI:58210"/>
    </cofactor>
    <text evidence="8">Binds 1 FMN per subunit.</text>
</comment>
<keyword evidence="3 7" id="KW-0288">FMN</keyword>
<dbReference type="SUPFAM" id="SSF55469">
    <property type="entry name" value="FMN-dependent nitroreductase-like"/>
    <property type="match status" value="1"/>
</dbReference>
<evidence type="ECO:0000256" key="1">
    <source>
        <dbReference type="ARBA" id="ARBA00007118"/>
    </source>
</evidence>
<keyword evidence="5 7" id="KW-0560">Oxidoreductase</keyword>
<keyword evidence="12" id="KW-1185">Reference proteome</keyword>
<evidence type="ECO:0000259" key="10">
    <source>
        <dbReference type="Pfam" id="PF00881"/>
    </source>
</evidence>
<dbReference type="Gene3D" id="3.40.109.10">
    <property type="entry name" value="NADH Oxidase"/>
    <property type="match status" value="1"/>
</dbReference>
<proteinExistence type="inferred from homology"/>
<dbReference type="AlphaFoldDB" id="A0A3N1MD06"/>
<evidence type="ECO:0000256" key="3">
    <source>
        <dbReference type="ARBA" id="ARBA00022643"/>
    </source>
</evidence>
<evidence type="ECO:0000313" key="12">
    <source>
        <dbReference type="Proteomes" id="UP000278222"/>
    </source>
</evidence>
<sequence length="197" mass="21296">MPTLDLLLSRRSISPVMLTDPGPTDAEIDTMIQAALRAPDHGNLRPWSFAIIRGDARRELGEVFANALKARDPTWTEPLLERERGRPLRSPLVIACGARVRPDHKIAEIEQLMAAGAATMNLLNAAHALGFGAMWVTGANAYDQTVADALGFPAPDRLVGFVYVGTPPAVLRPVERPATSDHSSEWTQPVRAFGDAA</sequence>
<dbReference type="GO" id="GO:0016491">
    <property type="term" value="F:oxidoreductase activity"/>
    <property type="evidence" value="ECO:0007669"/>
    <property type="project" value="UniProtKB-UniRule"/>
</dbReference>
<feature type="compositionally biased region" description="Basic and acidic residues" evidence="9">
    <location>
        <begin position="175"/>
        <end position="184"/>
    </location>
</feature>
<feature type="region of interest" description="Disordered" evidence="9">
    <location>
        <begin position="175"/>
        <end position="197"/>
    </location>
</feature>
<dbReference type="EMBL" id="RJKX01000011">
    <property type="protein sequence ID" value="ROQ01478.1"/>
    <property type="molecule type" value="Genomic_DNA"/>
</dbReference>
<feature type="domain" description="Nitroreductase" evidence="10">
    <location>
        <begin position="8"/>
        <end position="165"/>
    </location>
</feature>
<evidence type="ECO:0000256" key="9">
    <source>
        <dbReference type="SAM" id="MobiDB-lite"/>
    </source>
</evidence>
<evidence type="ECO:0000256" key="6">
    <source>
        <dbReference type="ARBA" id="ARBA00023027"/>
    </source>
</evidence>
<feature type="binding site" evidence="8">
    <location>
        <position position="41"/>
    </location>
    <ligand>
        <name>FMN</name>
        <dbReference type="ChEBI" id="CHEBI:58210"/>
        <note>ligand shared between dimeric partners</note>
    </ligand>
</feature>
<evidence type="ECO:0000256" key="4">
    <source>
        <dbReference type="ARBA" id="ARBA00022857"/>
    </source>
</evidence>
<dbReference type="Proteomes" id="UP000278222">
    <property type="component" value="Unassembled WGS sequence"/>
</dbReference>
<reference evidence="11 12" key="1">
    <citation type="submission" date="2018-11" db="EMBL/GenBank/DDBJ databases">
        <title>Genomic Encyclopedia of Type Strains, Phase IV (KMG-IV): sequencing the most valuable type-strain genomes for metagenomic binning, comparative biology and taxonomic classification.</title>
        <authorList>
            <person name="Goeker M."/>
        </authorList>
    </citation>
    <scope>NUCLEOTIDE SEQUENCE [LARGE SCALE GENOMIC DNA]</scope>
    <source>
        <strain evidence="11 12">DSM 5900</strain>
    </source>
</reference>
<keyword evidence="4 7" id="KW-0521">NADP</keyword>
<dbReference type="PIRSF" id="PIRSF000232">
    <property type="entry name" value="YdjA"/>
    <property type="match status" value="1"/>
</dbReference>
<keyword evidence="2 7" id="KW-0285">Flavoprotein</keyword>
<keyword evidence="6 7" id="KW-0520">NAD</keyword>
<accession>A0A3N1MD06</accession>
<organism evidence="11 12">
    <name type="scientific">Stella humosa</name>
    <dbReference type="NCBI Taxonomy" id="94"/>
    <lineage>
        <taxon>Bacteria</taxon>
        <taxon>Pseudomonadati</taxon>
        <taxon>Pseudomonadota</taxon>
        <taxon>Alphaproteobacteria</taxon>
        <taxon>Rhodospirillales</taxon>
        <taxon>Stellaceae</taxon>
        <taxon>Stella</taxon>
    </lineage>
</organism>
<evidence type="ECO:0000256" key="2">
    <source>
        <dbReference type="ARBA" id="ARBA00022630"/>
    </source>
</evidence>
<evidence type="ECO:0000256" key="8">
    <source>
        <dbReference type="PIRSR" id="PIRSR000232-1"/>
    </source>
</evidence>
<protein>
    <recommendedName>
        <fullName evidence="7">Putative NAD(P)H nitroreductase</fullName>
        <ecNumber evidence="7">1.-.-.-</ecNumber>
    </recommendedName>
</protein>
<dbReference type="Pfam" id="PF00881">
    <property type="entry name" value="Nitroreductase"/>
    <property type="match status" value="1"/>
</dbReference>
<evidence type="ECO:0000313" key="11">
    <source>
        <dbReference type="EMBL" id="ROQ01478.1"/>
    </source>
</evidence>